<gene>
    <name evidence="1" type="ORF">EV421DRAFT_1721428</name>
</gene>
<organism evidence="1 2">
    <name type="scientific">Armillaria borealis</name>
    <dbReference type="NCBI Taxonomy" id="47425"/>
    <lineage>
        <taxon>Eukaryota</taxon>
        <taxon>Fungi</taxon>
        <taxon>Dikarya</taxon>
        <taxon>Basidiomycota</taxon>
        <taxon>Agaricomycotina</taxon>
        <taxon>Agaricomycetes</taxon>
        <taxon>Agaricomycetidae</taxon>
        <taxon>Agaricales</taxon>
        <taxon>Marasmiineae</taxon>
        <taxon>Physalacriaceae</taxon>
        <taxon>Armillaria</taxon>
    </lineage>
</organism>
<dbReference type="AlphaFoldDB" id="A0AA39IWN9"/>
<accession>A0AA39IWN9</accession>
<evidence type="ECO:0000313" key="2">
    <source>
        <dbReference type="Proteomes" id="UP001175226"/>
    </source>
</evidence>
<reference evidence="1" key="1">
    <citation type="submission" date="2023-06" db="EMBL/GenBank/DDBJ databases">
        <authorList>
            <consortium name="Lawrence Berkeley National Laboratory"/>
            <person name="Ahrendt S."/>
            <person name="Sahu N."/>
            <person name="Indic B."/>
            <person name="Wong-Bajracharya J."/>
            <person name="Merenyi Z."/>
            <person name="Ke H.-M."/>
            <person name="Monk M."/>
            <person name="Kocsube S."/>
            <person name="Drula E."/>
            <person name="Lipzen A."/>
            <person name="Balint B."/>
            <person name="Henrissat B."/>
            <person name="Andreopoulos B."/>
            <person name="Martin F.M."/>
            <person name="Harder C.B."/>
            <person name="Rigling D."/>
            <person name="Ford K.L."/>
            <person name="Foster G.D."/>
            <person name="Pangilinan J."/>
            <person name="Papanicolaou A."/>
            <person name="Barry K."/>
            <person name="LaButti K."/>
            <person name="Viragh M."/>
            <person name="Koriabine M."/>
            <person name="Yan M."/>
            <person name="Riley R."/>
            <person name="Champramary S."/>
            <person name="Plett K.L."/>
            <person name="Tsai I.J."/>
            <person name="Slot J."/>
            <person name="Sipos G."/>
            <person name="Plett J."/>
            <person name="Nagy L.G."/>
            <person name="Grigoriev I.V."/>
        </authorList>
    </citation>
    <scope>NUCLEOTIDE SEQUENCE</scope>
    <source>
        <strain evidence="1">FPL87.14</strain>
    </source>
</reference>
<proteinExistence type="predicted"/>
<dbReference type="EMBL" id="JAUEPT010000143">
    <property type="protein sequence ID" value="KAK0430554.1"/>
    <property type="molecule type" value="Genomic_DNA"/>
</dbReference>
<evidence type="ECO:0000313" key="1">
    <source>
        <dbReference type="EMBL" id="KAK0430554.1"/>
    </source>
</evidence>
<dbReference type="Proteomes" id="UP001175226">
    <property type="component" value="Unassembled WGS sequence"/>
</dbReference>
<name>A0AA39IWN9_9AGAR</name>
<comment type="caution">
    <text evidence="1">The sequence shown here is derived from an EMBL/GenBank/DDBJ whole genome shotgun (WGS) entry which is preliminary data.</text>
</comment>
<protein>
    <submittedName>
        <fullName evidence="1">Uncharacterized protein</fullName>
    </submittedName>
</protein>
<keyword evidence="2" id="KW-1185">Reference proteome</keyword>
<sequence>MYTTHTLLSHFFPSDLVPLFQMLQQHTSLLVSGSRALGFLLRTTFPGSDIDLYVNFKHFHLIVLFMITTGYGRGHLLGGNIHKPRPQGGAAIFLPSTTYNGKNICTVYEFLHLDNVELKVQVILMMETPMDIILGFHSTVPMNIVAHDVAVSLYPKATFNLGINCAKFDDCHAAITSRSKYTKHSWNLFLDSSAAADADLRDVERYIGDRHCWVIKLPKLHDRHDYLDVKHSVNGHSWVLTYPTPTMGFVTCYSSLFLPQLNYAVCASKTVMSLYQREMVSWCCHILLL</sequence>